<comment type="caution">
    <text evidence="6">The sequence shown here is derived from an EMBL/GenBank/DDBJ whole genome shotgun (WGS) entry which is preliminary data.</text>
</comment>
<keyword evidence="2 4" id="KW-0862">Zinc</keyword>
<dbReference type="InterPro" id="IPR013154">
    <property type="entry name" value="ADH-like_N"/>
</dbReference>
<dbReference type="OMA" id="LNWAPSC"/>
<reference evidence="6 7" key="1">
    <citation type="journal article" date="2012" name="Genome Biol.">
        <title>Genome and low-iron response of an oceanic diatom adapted to chronic iron limitation.</title>
        <authorList>
            <person name="Lommer M."/>
            <person name="Specht M."/>
            <person name="Roy A.S."/>
            <person name="Kraemer L."/>
            <person name="Andreson R."/>
            <person name="Gutowska M.A."/>
            <person name="Wolf J."/>
            <person name="Bergner S.V."/>
            <person name="Schilhabel M.B."/>
            <person name="Klostermeier U.C."/>
            <person name="Beiko R.G."/>
            <person name="Rosenstiel P."/>
            <person name="Hippler M."/>
            <person name="Laroche J."/>
        </authorList>
    </citation>
    <scope>NUCLEOTIDE SEQUENCE [LARGE SCALE GENOMIC DNA]</scope>
    <source>
        <strain evidence="6 7">CCMP1005</strain>
    </source>
</reference>
<keyword evidence="1 4" id="KW-0479">Metal-binding</keyword>
<keyword evidence="3" id="KW-0560">Oxidoreductase</keyword>
<evidence type="ECO:0000313" key="6">
    <source>
        <dbReference type="EMBL" id="EJK76074.1"/>
    </source>
</evidence>
<evidence type="ECO:0000259" key="5">
    <source>
        <dbReference type="SMART" id="SM00829"/>
    </source>
</evidence>
<keyword evidence="7" id="KW-1185">Reference proteome</keyword>
<dbReference type="InterPro" id="IPR002328">
    <property type="entry name" value="ADH_Zn_CS"/>
</dbReference>
<proteinExistence type="inferred from homology"/>
<evidence type="ECO:0000313" key="7">
    <source>
        <dbReference type="Proteomes" id="UP000266841"/>
    </source>
</evidence>
<evidence type="ECO:0000256" key="3">
    <source>
        <dbReference type="ARBA" id="ARBA00023002"/>
    </source>
</evidence>
<evidence type="ECO:0000256" key="4">
    <source>
        <dbReference type="RuleBase" id="RU361277"/>
    </source>
</evidence>
<name>K0TGA0_THAOC</name>
<dbReference type="GO" id="GO:0016491">
    <property type="term" value="F:oxidoreductase activity"/>
    <property type="evidence" value="ECO:0007669"/>
    <property type="project" value="UniProtKB-KW"/>
</dbReference>
<dbReference type="InterPro" id="IPR050129">
    <property type="entry name" value="Zn_alcohol_dh"/>
</dbReference>
<dbReference type="GO" id="GO:0008270">
    <property type="term" value="F:zinc ion binding"/>
    <property type="evidence" value="ECO:0007669"/>
    <property type="project" value="InterPro"/>
</dbReference>
<comment type="similarity">
    <text evidence="4">Belongs to the zinc-containing alcohol dehydrogenase family.</text>
</comment>
<feature type="domain" description="Enoyl reductase (ER)" evidence="5">
    <location>
        <begin position="15"/>
        <end position="307"/>
    </location>
</feature>
<dbReference type="InterPro" id="IPR013149">
    <property type="entry name" value="ADH-like_C"/>
</dbReference>
<protein>
    <recommendedName>
        <fullName evidence="5">Enoyl reductase (ER) domain-containing protein</fullName>
    </recommendedName>
</protein>
<dbReference type="InterPro" id="IPR036291">
    <property type="entry name" value="NAD(P)-bd_dom_sf"/>
</dbReference>
<dbReference type="SUPFAM" id="SSF51735">
    <property type="entry name" value="NAD(P)-binding Rossmann-fold domains"/>
    <property type="match status" value="1"/>
</dbReference>
<dbReference type="PANTHER" id="PTHR43401:SF5">
    <property type="entry name" value="ALCOHOL DEHYDROGENASE-RELATED"/>
    <property type="match status" value="1"/>
</dbReference>
<dbReference type="PANTHER" id="PTHR43401">
    <property type="entry name" value="L-THREONINE 3-DEHYDROGENASE"/>
    <property type="match status" value="1"/>
</dbReference>
<dbReference type="PROSITE" id="PS00059">
    <property type="entry name" value="ADH_ZINC"/>
    <property type="match status" value="1"/>
</dbReference>
<dbReference type="Gene3D" id="3.90.180.10">
    <property type="entry name" value="Medium-chain alcohol dehydrogenases, catalytic domain"/>
    <property type="match status" value="1"/>
</dbReference>
<gene>
    <name evidence="6" type="ORF">THAOC_02181</name>
</gene>
<evidence type="ECO:0000256" key="1">
    <source>
        <dbReference type="ARBA" id="ARBA00022723"/>
    </source>
</evidence>
<dbReference type="eggNOG" id="KOG0022">
    <property type="taxonomic scope" value="Eukaryota"/>
</dbReference>
<comment type="cofactor">
    <cofactor evidence="4">
        <name>Zn(2+)</name>
        <dbReference type="ChEBI" id="CHEBI:29105"/>
    </cofactor>
</comment>
<dbReference type="EMBL" id="AGNL01002549">
    <property type="protein sequence ID" value="EJK76074.1"/>
    <property type="molecule type" value="Genomic_DNA"/>
</dbReference>
<dbReference type="SMART" id="SM00829">
    <property type="entry name" value="PKS_ER"/>
    <property type="match status" value="1"/>
</dbReference>
<organism evidence="6 7">
    <name type="scientific">Thalassiosira oceanica</name>
    <name type="common">Marine diatom</name>
    <dbReference type="NCBI Taxonomy" id="159749"/>
    <lineage>
        <taxon>Eukaryota</taxon>
        <taxon>Sar</taxon>
        <taxon>Stramenopiles</taxon>
        <taxon>Ochrophyta</taxon>
        <taxon>Bacillariophyta</taxon>
        <taxon>Coscinodiscophyceae</taxon>
        <taxon>Thalassiosirophycidae</taxon>
        <taxon>Thalassiosirales</taxon>
        <taxon>Thalassiosiraceae</taxon>
        <taxon>Thalassiosira</taxon>
    </lineage>
</organism>
<dbReference type="Proteomes" id="UP000266841">
    <property type="component" value="Unassembled WGS sequence"/>
</dbReference>
<sequence length="318" mass="33840">MATGVCRSDWHGWAGHDDDIKNHGFPFVPGHEVSGLVVEVGEEVAVPFILSCGTCHTCCYRNRPTICEKQEQPGFTMLGSFAEYLALPRADRNLSVIPAGVDFSEAAALGCRFTTAYRAVIQQGKLSIDDVISVHGCGGLGMSCIMIAKARGCRRIIAIDVSDDALRKAKDELGATDTINARDEDVLARVLEITGGRGADVAVDAAGFKQTCEGAIHSARRGGTVVQVGLPIGDVKPIVPMGMVAGRELQIIGSHGADARDMPSILELVRTGKLDPKKLIEREVTLEEGAAALMDMDKGSPLGMLLITKFAEEPKSLL</sequence>
<evidence type="ECO:0000256" key="2">
    <source>
        <dbReference type="ARBA" id="ARBA00022833"/>
    </source>
</evidence>
<dbReference type="InterPro" id="IPR020843">
    <property type="entry name" value="ER"/>
</dbReference>
<dbReference type="OrthoDB" id="256333at2759"/>
<dbReference type="Pfam" id="PF08240">
    <property type="entry name" value="ADH_N"/>
    <property type="match status" value="1"/>
</dbReference>
<dbReference type="InterPro" id="IPR011032">
    <property type="entry name" value="GroES-like_sf"/>
</dbReference>
<accession>K0TGA0</accession>
<dbReference type="Pfam" id="PF00107">
    <property type="entry name" value="ADH_zinc_N"/>
    <property type="match status" value="1"/>
</dbReference>
<dbReference type="SUPFAM" id="SSF50129">
    <property type="entry name" value="GroES-like"/>
    <property type="match status" value="1"/>
</dbReference>
<dbReference type="AlphaFoldDB" id="K0TGA0"/>